<dbReference type="InterPro" id="IPR013087">
    <property type="entry name" value="Znf_C2H2_type"/>
</dbReference>
<evidence type="ECO:0000313" key="4">
    <source>
        <dbReference type="Proteomes" id="UP000708208"/>
    </source>
</evidence>
<dbReference type="PROSITE" id="PS00028">
    <property type="entry name" value="ZINC_FINGER_C2H2_1"/>
    <property type="match status" value="1"/>
</dbReference>
<comment type="caution">
    <text evidence="3">The sequence shown here is derived from an EMBL/GenBank/DDBJ whole genome shotgun (WGS) entry which is preliminary data.</text>
</comment>
<protein>
    <recommendedName>
        <fullName evidence="2">C2H2-type domain-containing protein</fullName>
    </recommendedName>
</protein>
<dbReference type="PROSITE" id="PS50157">
    <property type="entry name" value="ZINC_FINGER_C2H2_2"/>
    <property type="match status" value="1"/>
</dbReference>
<evidence type="ECO:0000256" key="1">
    <source>
        <dbReference type="PROSITE-ProRule" id="PRU00042"/>
    </source>
</evidence>
<feature type="domain" description="C2H2-type" evidence="2">
    <location>
        <begin position="53"/>
        <end position="81"/>
    </location>
</feature>
<sequence length="191" mass="22371">MIHHCHICRLSFKHEPIFKRHLSLHLKDNKTPENPKASMFLKPKQMRNIPQEFRCLKCSKSFSHFDGLHKHWQSCRSRSKFSDHCKVCTDVSTRVCNLERKVCPPPVTIPKPDLLNVPHYNHSYPFQYAPREVEISKSLLRNSTVNFSRRHSSRDAHLDFFQVTVKQPSLNFEMENDVKIVSAKLGFISGF</sequence>
<dbReference type="Proteomes" id="UP000708208">
    <property type="component" value="Unassembled WGS sequence"/>
</dbReference>
<evidence type="ECO:0000313" key="3">
    <source>
        <dbReference type="EMBL" id="CAG7722779.1"/>
    </source>
</evidence>
<name>A0A8J2NWL5_9HEXA</name>
<keyword evidence="1" id="KW-0862">Zinc</keyword>
<keyword evidence="4" id="KW-1185">Reference proteome</keyword>
<reference evidence="3" key="1">
    <citation type="submission" date="2021-06" db="EMBL/GenBank/DDBJ databases">
        <authorList>
            <person name="Hodson N. C."/>
            <person name="Mongue J. A."/>
            <person name="Jaron S. K."/>
        </authorList>
    </citation>
    <scope>NUCLEOTIDE SEQUENCE</scope>
</reference>
<keyword evidence="1" id="KW-0479">Metal-binding</keyword>
<dbReference type="EMBL" id="CAJVCH010092373">
    <property type="protein sequence ID" value="CAG7722779.1"/>
    <property type="molecule type" value="Genomic_DNA"/>
</dbReference>
<accession>A0A8J2NWL5</accession>
<proteinExistence type="predicted"/>
<gene>
    <name evidence="3" type="ORF">AFUS01_LOCUS11895</name>
</gene>
<keyword evidence="1" id="KW-0863">Zinc-finger</keyword>
<dbReference type="AlphaFoldDB" id="A0A8J2NWL5"/>
<dbReference type="GO" id="GO:0008270">
    <property type="term" value="F:zinc ion binding"/>
    <property type="evidence" value="ECO:0007669"/>
    <property type="project" value="UniProtKB-KW"/>
</dbReference>
<evidence type="ECO:0000259" key="2">
    <source>
        <dbReference type="PROSITE" id="PS50157"/>
    </source>
</evidence>
<organism evidence="3 4">
    <name type="scientific">Allacma fusca</name>
    <dbReference type="NCBI Taxonomy" id="39272"/>
    <lineage>
        <taxon>Eukaryota</taxon>
        <taxon>Metazoa</taxon>
        <taxon>Ecdysozoa</taxon>
        <taxon>Arthropoda</taxon>
        <taxon>Hexapoda</taxon>
        <taxon>Collembola</taxon>
        <taxon>Symphypleona</taxon>
        <taxon>Sminthuridae</taxon>
        <taxon>Allacma</taxon>
    </lineage>
</organism>